<dbReference type="EMBL" id="SAIY01000008">
    <property type="protein sequence ID" value="NGM15262.1"/>
    <property type="molecule type" value="Genomic_DNA"/>
</dbReference>
<evidence type="ECO:0000313" key="2">
    <source>
        <dbReference type="EMBL" id="NGM15262.1"/>
    </source>
</evidence>
<proteinExistence type="predicted"/>
<dbReference type="InterPro" id="IPR051677">
    <property type="entry name" value="AfsR-DnrI-RedD_regulator"/>
</dbReference>
<dbReference type="GO" id="GO:0003677">
    <property type="term" value="F:DNA binding"/>
    <property type="evidence" value="ECO:0007669"/>
    <property type="project" value="InterPro"/>
</dbReference>
<gene>
    <name evidence="2" type="ORF">ENC19_22725</name>
</gene>
<dbReference type="SUPFAM" id="SSF46894">
    <property type="entry name" value="C-terminal effector domain of the bipartite response regulators"/>
    <property type="match status" value="1"/>
</dbReference>
<sequence length="379" mass="41157">MLRRPRRWPTRRSTWPGPVGCGPAWRGRWSCAPPPRSPGSRPHRPARGARAIWADASAVGDAARTALALSRLPGATADDRFAALLATERLAARGVAIDPDETSADRPADDRPTTGVGRVGVLVRTLGRFEVRVAGATVPPSAWQSRRARDLLRILVVRRGRPVPRGELCELLWPDDDPSRTGHRLSVLLSIVRGVLDPDRVFASDHFLVTDAASVALDVTHLRVDVMEFLGAVTHGRRLLARGARAEARTILAAAVRDYRADVFSDEPYADWASALREQARAAYVAALRMLADAHRSAGNGGAAVDCLLRLLEQDPYDEPAHRMLVRTLVTGGQHGEARRAFARYRAAMRAIGVRPPDEIILAPRAGVRSPATAVPRPG</sequence>
<dbReference type="InterPro" id="IPR011990">
    <property type="entry name" value="TPR-like_helical_dom_sf"/>
</dbReference>
<dbReference type="SMART" id="SM01043">
    <property type="entry name" value="BTAD"/>
    <property type="match status" value="1"/>
</dbReference>
<dbReference type="AlphaFoldDB" id="A0A6M1LAE3"/>
<keyword evidence="3" id="KW-1185">Reference proteome</keyword>
<organism evidence="2 3">
    <name type="scientific">Verrucosispora sioxanthis</name>
    <dbReference type="NCBI Taxonomy" id="2499994"/>
    <lineage>
        <taxon>Bacteria</taxon>
        <taxon>Bacillati</taxon>
        <taxon>Actinomycetota</taxon>
        <taxon>Actinomycetes</taxon>
        <taxon>Micromonosporales</taxon>
        <taxon>Micromonosporaceae</taxon>
        <taxon>Micromonospora</taxon>
    </lineage>
</organism>
<protein>
    <submittedName>
        <fullName evidence="2">Tetratricopeptide repeat protein</fullName>
    </submittedName>
</protein>
<dbReference type="Pfam" id="PF03704">
    <property type="entry name" value="BTAD"/>
    <property type="match status" value="1"/>
</dbReference>
<evidence type="ECO:0000313" key="3">
    <source>
        <dbReference type="Proteomes" id="UP000478148"/>
    </source>
</evidence>
<dbReference type="RefSeq" id="WP_164449103.1">
    <property type="nucleotide sequence ID" value="NZ_SAIY01000008.1"/>
</dbReference>
<dbReference type="InterPro" id="IPR036388">
    <property type="entry name" value="WH-like_DNA-bd_sf"/>
</dbReference>
<dbReference type="SUPFAM" id="SSF48452">
    <property type="entry name" value="TPR-like"/>
    <property type="match status" value="1"/>
</dbReference>
<feature type="domain" description="Bacterial transcriptional activator" evidence="1">
    <location>
        <begin position="224"/>
        <end position="368"/>
    </location>
</feature>
<dbReference type="InterPro" id="IPR005158">
    <property type="entry name" value="BTAD"/>
</dbReference>
<name>A0A6M1LAE3_9ACTN</name>
<dbReference type="PANTHER" id="PTHR35807">
    <property type="entry name" value="TRANSCRIPTIONAL REGULATOR REDD-RELATED"/>
    <property type="match status" value="1"/>
</dbReference>
<dbReference type="Gene3D" id="1.25.40.10">
    <property type="entry name" value="Tetratricopeptide repeat domain"/>
    <property type="match status" value="1"/>
</dbReference>
<accession>A0A6M1LAE3</accession>
<dbReference type="InterPro" id="IPR016032">
    <property type="entry name" value="Sig_transdc_resp-reg_C-effctor"/>
</dbReference>
<comment type="caution">
    <text evidence="2">The sequence shown here is derived from an EMBL/GenBank/DDBJ whole genome shotgun (WGS) entry which is preliminary data.</text>
</comment>
<reference evidence="2 3" key="1">
    <citation type="submission" date="2020-02" db="EMBL/GenBank/DDBJ databases">
        <title>Draft Genome Sequence of Verrucosispora sp. Strain CWR15, Isolated from Gulf of Mexico Sponge.</title>
        <authorList>
            <person name="Kennedy S.J."/>
            <person name="Cella E."/>
            <person name="Azarian T."/>
            <person name="Baker B.J."/>
            <person name="Shaw L.N."/>
        </authorList>
    </citation>
    <scope>NUCLEOTIDE SEQUENCE [LARGE SCALE GENOMIC DNA]</scope>
    <source>
        <strain evidence="2 3">CWR15</strain>
    </source>
</reference>
<dbReference type="GO" id="GO:0006355">
    <property type="term" value="P:regulation of DNA-templated transcription"/>
    <property type="evidence" value="ECO:0007669"/>
    <property type="project" value="InterPro"/>
</dbReference>
<evidence type="ECO:0000259" key="1">
    <source>
        <dbReference type="SMART" id="SM01043"/>
    </source>
</evidence>
<dbReference type="Gene3D" id="1.10.10.10">
    <property type="entry name" value="Winged helix-like DNA-binding domain superfamily/Winged helix DNA-binding domain"/>
    <property type="match status" value="1"/>
</dbReference>
<dbReference type="Proteomes" id="UP000478148">
    <property type="component" value="Unassembled WGS sequence"/>
</dbReference>